<keyword evidence="2" id="KW-1185">Reference proteome</keyword>
<dbReference type="OrthoDB" id="5864371at2759"/>
<comment type="caution">
    <text evidence="1">The sequence shown here is derived from an EMBL/GenBank/DDBJ whole genome shotgun (WGS) entry which is preliminary data.</text>
</comment>
<name>A0A4U8UL08_STECR</name>
<proteinExistence type="predicted"/>
<evidence type="ECO:0000313" key="2">
    <source>
        <dbReference type="Proteomes" id="UP000298663"/>
    </source>
</evidence>
<sequence length="122" mass="14268">MELTRTLRTRLLNVFNNHELPAMHYYSAFSILFVVLLIEQCSSITLTEVYNEMRKNHKDSVLTPSRSHPDYHRTKQREIIGSFRGKPIYNRQYSGFVDDNGVPVPVLPYAKNDDPVEAWRRG</sequence>
<dbReference type="Proteomes" id="UP000298663">
    <property type="component" value="Unassembled WGS sequence"/>
</dbReference>
<accession>A0A4U8UL08</accession>
<evidence type="ECO:0000313" key="1">
    <source>
        <dbReference type="EMBL" id="TMS32138.1"/>
    </source>
</evidence>
<reference evidence="1 2" key="1">
    <citation type="journal article" date="2015" name="Genome Biol.">
        <title>Comparative genomics of Steinernema reveals deeply conserved gene regulatory networks.</title>
        <authorList>
            <person name="Dillman A.R."/>
            <person name="Macchietto M."/>
            <person name="Porter C.F."/>
            <person name="Rogers A."/>
            <person name="Williams B."/>
            <person name="Antoshechkin I."/>
            <person name="Lee M.M."/>
            <person name="Goodwin Z."/>
            <person name="Lu X."/>
            <person name="Lewis E.E."/>
            <person name="Goodrich-Blair H."/>
            <person name="Stock S.P."/>
            <person name="Adams B.J."/>
            <person name="Sternberg P.W."/>
            <person name="Mortazavi A."/>
        </authorList>
    </citation>
    <scope>NUCLEOTIDE SEQUENCE [LARGE SCALE GENOMIC DNA]</scope>
    <source>
        <strain evidence="1 2">ALL</strain>
    </source>
</reference>
<gene>
    <name evidence="1" type="ORF">L596_000023</name>
</gene>
<dbReference type="AlphaFoldDB" id="A0A4U8UL08"/>
<protein>
    <submittedName>
        <fullName evidence="1">Uncharacterized protein</fullName>
    </submittedName>
</protein>
<dbReference type="EMBL" id="AZBU02000001">
    <property type="protein sequence ID" value="TMS32138.1"/>
    <property type="molecule type" value="Genomic_DNA"/>
</dbReference>
<reference evidence="1 2" key="2">
    <citation type="journal article" date="2019" name="G3 (Bethesda)">
        <title>Hybrid Assembly of the Genome of the Entomopathogenic Nematode Steinernema carpocapsae Identifies the X-Chromosome.</title>
        <authorList>
            <person name="Serra L."/>
            <person name="Macchietto M."/>
            <person name="Macias-Munoz A."/>
            <person name="McGill C.J."/>
            <person name="Rodriguez I.M."/>
            <person name="Rodriguez B."/>
            <person name="Murad R."/>
            <person name="Mortazavi A."/>
        </authorList>
    </citation>
    <scope>NUCLEOTIDE SEQUENCE [LARGE SCALE GENOMIC DNA]</scope>
    <source>
        <strain evidence="1 2">ALL</strain>
    </source>
</reference>
<organism evidence="1 2">
    <name type="scientific">Steinernema carpocapsae</name>
    <name type="common">Entomopathogenic nematode</name>
    <dbReference type="NCBI Taxonomy" id="34508"/>
    <lineage>
        <taxon>Eukaryota</taxon>
        <taxon>Metazoa</taxon>
        <taxon>Ecdysozoa</taxon>
        <taxon>Nematoda</taxon>
        <taxon>Chromadorea</taxon>
        <taxon>Rhabditida</taxon>
        <taxon>Tylenchina</taxon>
        <taxon>Panagrolaimomorpha</taxon>
        <taxon>Strongyloidoidea</taxon>
        <taxon>Steinernematidae</taxon>
        <taxon>Steinernema</taxon>
    </lineage>
</organism>